<reference evidence="2" key="1">
    <citation type="submission" date="2022-08" db="EMBL/GenBank/DDBJ databases">
        <authorList>
            <person name="Gutierrez-Valencia J."/>
        </authorList>
    </citation>
    <scope>NUCLEOTIDE SEQUENCE</scope>
</reference>
<proteinExistence type="predicted"/>
<evidence type="ECO:0000256" key="1">
    <source>
        <dbReference type="SAM" id="Phobius"/>
    </source>
</evidence>
<sequence length="103" mass="11887">MLSGTSSLYLCTYASKVRLWFFFSFFVSLFPSFVGIFFFVSSLSFTLPIGSLSIYFNIKLLCCSSYWSAFKIDKLETNPRDRKCVEDMLLCYTFPPLMSVLLT</sequence>
<organism evidence="2 3">
    <name type="scientific">Linum tenue</name>
    <dbReference type="NCBI Taxonomy" id="586396"/>
    <lineage>
        <taxon>Eukaryota</taxon>
        <taxon>Viridiplantae</taxon>
        <taxon>Streptophyta</taxon>
        <taxon>Embryophyta</taxon>
        <taxon>Tracheophyta</taxon>
        <taxon>Spermatophyta</taxon>
        <taxon>Magnoliopsida</taxon>
        <taxon>eudicotyledons</taxon>
        <taxon>Gunneridae</taxon>
        <taxon>Pentapetalae</taxon>
        <taxon>rosids</taxon>
        <taxon>fabids</taxon>
        <taxon>Malpighiales</taxon>
        <taxon>Linaceae</taxon>
        <taxon>Linum</taxon>
    </lineage>
</organism>
<feature type="transmembrane region" description="Helical" evidence="1">
    <location>
        <begin position="20"/>
        <end position="40"/>
    </location>
</feature>
<name>A0AAV0JRS2_9ROSI</name>
<protein>
    <submittedName>
        <fullName evidence="2">Uncharacterized protein</fullName>
    </submittedName>
</protein>
<keyword evidence="1" id="KW-0812">Transmembrane</keyword>
<keyword evidence="1" id="KW-0472">Membrane</keyword>
<evidence type="ECO:0000313" key="3">
    <source>
        <dbReference type="Proteomes" id="UP001154282"/>
    </source>
</evidence>
<keyword evidence="1" id="KW-1133">Transmembrane helix</keyword>
<gene>
    <name evidence="2" type="ORF">LITE_LOCUS15641</name>
</gene>
<feature type="transmembrane region" description="Helical" evidence="1">
    <location>
        <begin position="52"/>
        <end position="70"/>
    </location>
</feature>
<accession>A0AAV0JRS2</accession>
<dbReference type="EMBL" id="CAMGYJ010000005">
    <property type="protein sequence ID" value="CAI0412674.1"/>
    <property type="molecule type" value="Genomic_DNA"/>
</dbReference>
<keyword evidence="3" id="KW-1185">Reference proteome</keyword>
<dbReference type="AlphaFoldDB" id="A0AAV0JRS2"/>
<comment type="caution">
    <text evidence="2">The sequence shown here is derived from an EMBL/GenBank/DDBJ whole genome shotgun (WGS) entry which is preliminary data.</text>
</comment>
<evidence type="ECO:0000313" key="2">
    <source>
        <dbReference type="EMBL" id="CAI0412674.1"/>
    </source>
</evidence>
<dbReference type="Proteomes" id="UP001154282">
    <property type="component" value="Unassembled WGS sequence"/>
</dbReference>